<dbReference type="Proteomes" id="UP000694923">
    <property type="component" value="Unplaced"/>
</dbReference>
<feature type="transmembrane region" description="Helical" evidence="2">
    <location>
        <begin position="20"/>
        <end position="53"/>
    </location>
</feature>
<evidence type="ECO:0000256" key="1">
    <source>
        <dbReference type="SAM" id="MobiDB-lite"/>
    </source>
</evidence>
<proteinExistence type="predicted"/>
<sequence>MPSTPEQPPAPVTGSPAWEMASWSLLPCGLCIPIMLGLACLAAFFMLTTAMLADRLFRRSLRPDPSQRTPALVWRPGGELWIEPSGTPRERSEDWYGSAVPLLMDGSPSPPTLGGTLEARATAPPVPSAPNSAPSSLVPQTPPEVPARSTFWGPQPWEERPHAAGLVSWAEPEQRPEARALFESPQAWRQQPGSPEPNWGLQPRVTLEQISAFWRREGRTSVGF</sequence>
<keyword evidence="3" id="KW-1185">Reference proteome</keyword>
<protein>
    <submittedName>
        <fullName evidence="4">Transmembrane protein C16orf54 homolog</fullName>
    </submittedName>
</protein>
<dbReference type="PANTHER" id="PTHR36134">
    <property type="entry name" value="TRANSMEMBRANE PROTEIN C16ORF54"/>
    <property type="match status" value="1"/>
</dbReference>
<dbReference type="InterPro" id="IPR031499">
    <property type="entry name" value="DUF4689"/>
</dbReference>
<dbReference type="Pfam" id="PF15755">
    <property type="entry name" value="DUF4689"/>
    <property type="match status" value="1"/>
</dbReference>
<dbReference type="RefSeq" id="XP_008584765.1">
    <property type="nucleotide sequence ID" value="XM_008586543.1"/>
</dbReference>
<dbReference type="GeneID" id="103602117"/>
<evidence type="ECO:0000313" key="4">
    <source>
        <dbReference type="RefSeq" id="XP_008584765.1"/>
    </source>
</evidence>
<name>A0ABM0RVX4_GALVR</name>
<organism evidence="3 4">
    <name type="scientific">Galeopterus variegatus</name>
    <name type="common">Malayan flying lemur</name>
    <name type="synonym">Cynocephalus variegatus</name>
    <dbReference type="NCBI Taxonomy" id="482537"/>
    <lineage>
        <taxon>Eukaryota</taxon>
        <taxon>Metazoa</taxon>
        <taxon>Chordata</taxon>
        <taxon>Craniata</taxon>
        <taxon>Vertebrata</taxon>
        <taxon>Euteleostomi</taxon>
        <taxon>Mammalia</taxon>
        <taxon>Eutheria</taxon>
        <taxon>Euarchontoglires</taxon>
        <taxon>Dermoptera</taxon>
        <taxon>Cynocephalidae</taxon>
        <taxon>Galeopterus</taxon>
    </lineage>
</organism>
<reference evidence="4" key="1">
    <citation type="submission" date="2025-08" db="UniProtKB">
        <authorList>
            <consortium name="RefSeq"/>
        </authorList>
    </citation>
    <scope>IDENTIFICATION</scope>
</reference>
<evidence type="ECO:0000313" key="3">
    <source>
        <dbReference type="Proteomes" id="UP000694923"/>
    </source>
</evidence>
<gene>
    <name evidence="4" type="primary">LOC103602117</name>
</gene>
<keyword evidence="2 4" id="KW-0812">Transmembrane</keyword>
<feature type="compositionally biased region" description="Low complexity" evidence="1">
    <location>
        <begin position="129"/>
        <end position="139"/>
    </location>
</feature>
<accession>A0ABM0RVX4</accession>
<evidence type="ECO:0000256" key="2">
    <source>
        <dbReference type="SAM" id="Phobius"/>
    </source>
</evidence>
<keyword evidence="2" id="KW-0472">Membrane</keyword>
<keyword evidence="2" id="KW-1133">Transmembrane helix</keyword>
<feature type="region of interest" description="Disordered" evidence="1">
    <location>
        <begin position="106"/>
        <end position="148"/>
    </location>
</feature>
<dbReference type="PANTHER" id="PTHR36134:SF1">
    <property type="entry name" value="TRANSMEMBRANE PROTEIN C16ORF54"/>
    <property type="match status" value="1"/>
</dbReference>